<dbReference type="OrthoDB" id="5962029at2759"/>
<accession>T0KXC7</accession>
<sequence length="1089" mass="129469">METRIESRRYFTRDSLSPLLNEKDPKMVVHCDALAIKKLASNDDCCADTGVLLEGLQVYKYMKSFIKMRDEMLARMERLCNSLDYLIIKILVKHKAHLLPDYHGIHNIEIRVEKAAVLKVEHDNKSYISLIKTYLEKVSKTLRSDIRKETSGLETRHLSVTSKTEMSSEENYNLPSATRCGKMLGHDYTRRHNEVENDLTEIKVNTRLKTDIKVVKNRPDIYILNKIKCENGLIELNRKGEEVRIIKKRKYLQQLETIEIGVTSIDNLQRIETEKLRKYDLLANELGLIHECKTRIIPYVLTWNGLITKYHAKYRKARNSDRIEAYIQSVNLKKTLESVSMEYRREDDLILSENDRNENLHTNTNSEINEKYIKQINTNKKTLYDSKLHDNNDKQSNKNIPFKKLIIGKNILENKQLYFKNDLKINMNSTFNINNEINLCRDYLKKNYVNDNNIVLTNIEFNFKSDLNNYKNILEVIFKNLEYCSKEIKGLEYLMNSKAFFHLFEILQKDFLNTLKGHNYLNIKSKYIINLICYIENNKANFQKIPFFIEILKEIMSFEINSDLSLNFVQNQFINTTLLTNYKTTSSFDNIYFKLQSKLKKINSNLNINIKLYEIFRYTIKLFLNTTDQNLQIFFLYGMQNLFICDSYKTMPRFLNVLIFLYTYNNEKKFYDFDWHKKLFSILSISPNSIEKKCNFAQKLNIERKNFMLYISYLIDVLRYRLWLMKNSCKRQKPFPPIIVSFKNNDLLRRAGYEKREAKKIMREIPLKANGSESTKNLNMRIKFLIIKSQFIEKKTLEEESKTIKNYFYDNISDIGKQISSHTLKEFVRITKFLQKIKNDFKTIICMSNIYNLKIRFITKVLQLMNKIKCFIRELTDKTDDNAIFMKSGTLCKAKIRNGLNLEYRERNLTIKLYTKGSKVEIQAKNKLFVESDIVKCVPPYEFFERYRYLEITKDVFNNRYFGTIEKFNNKNSISFINYQIIFDFDICQVHLQQACKKVFYNYMKNIIDVFYMHEFLYRSSSKSFISTYRIGIYYAIRRTLNSLCITQEEYTIKSKIEVITFKKSCINVMAKAFHSSECKIKEVQPSCK</sequence>
<protein>
    <submittedName>
        <fullName evidence="1">Uncharacterized protein</fullName>
    </submittedName>
</protein>
<dbReference type="AlphaFoldDB" id="T0KXC7"/>
<evidence type="ECO:0000313" key="1">
    <source>
        <dbReference type="EMBL" id="EQB60027.1"/>
    </source>
</evidence>
<keyword evidence="2" id="KW-1185">Reference proteome</keyword>
<dbReference type="EMBL" id="KE647336">
    <property type="protein sequence ID" value="EQB60027.1"/>
    <property type="molecule type" value="Genomic_DNA"/>
</dbReference>
<organism evidence="1 2">
    <name type="scientific">Vairimorpha apis BRL 01</name>
    <dbReference type="NCBI Taxonomy" id="1037528"/>
    <lineage>
        <taxon>Eukaryota</taxon>
        <taxon>Fungi</taxon>
        <taxon>Fungi incertae sedis</taxon>
        <taxon>Microsporidia</taxon>
        <taxon>Nosematidae</taxon>
        <taxon>Vairimorpha</taxon>
    </lineage>
</organism>
<evidence type="ECO:0000313" key="2">
    <source>
        <dbReference type="Proteomes" id="UP000053780"/>
    </source>
</evidence>
<name>T0KXC7_9MICR</name>
<dbReference type="Proteomes" id="UP000053780">
    <property type="component" value="Unassembled WGS sequence"/>
</dbReference>
<reference evidence="1 2" key="1">
    <citation type="journal article" date="2013" name="BMC Genomics">
        <title>Genome sequencing and comparative genomics of honey bee microsporidia, Nosema apis reveal novel insights into host-parasite interactions.</title>
        <authorList>
            <person name="Chen Yp."/>
            <person name="Pettis J.S."/>
            <person name="Zhao Y."/>
            <person name="Liu X."/>
            <person name="Tallon L.J."/>
            <person name="Sadzewicz L.D."/>
            <person name="Li R."/>
            <person name="Zheng H."/>
            <person name="Huang S."/>
            <person name="Zhang X."/>
            <person name="Hamilton M.C."/>
            <person name="Pernal S.F."/>
            <person name="Melathopoulos A.P."/>
            <person name="Yan X."/>
            <person name="Evans J.D."/>
        </authorList>
    </citation>
    <scope>NUCLEOTIDE SEQUENCE [LARGE SCALE GENOMIC DNA]</scope>
    <source>
        <strain evidence="1 2">BRL 01</strain>
    </source>
</reference>
<gene>
    <name evidence="1" type="ORF">NAPIS_ORF02408</name>
</gene>
<dbReference type="HOGENOM" id="CLU_284838_0_0_1"/>
<proteinExistence type="predicted"/>
<dbReference type="VEuPathDB" id="MicrosporidiaDB:NAPIS_ORF02408"/>